<sequence length="61" mass="6662">MSGGLGRRLAANCYPGCIACELDRTQAAQRTIYRLLDIHLGAARQGLHRNKTALMTCNSTQ</sequence>
<geneLocation type="plasmid" evidence="1">
    <name>pSa1423-160k</name>
</geneLocation>
<reference evidence="1" key="1">
    <citation type="submission" date="2019-01" db="EMBL/GenBank/DDBJ databases">
        <title>Salmonella strain 1423 plasmid sequences.</title>
        <authorList>
            <person name="Chen K."/>
            <person name="Chen S."/>
        </authorList>
    </citation>
    <scope>NUCLEOTIDE SEQUENCE</scope>
    <source>
        <strain evidence="1">Sa1423</strain>
        <plasmid evidence="1">pSa1423-160k</plasmid>
    </source>
</reference>
<protein>
    <submittedName>
        <fullName evidence="1">Uncharacterized protein</fullName>
    </submittedName>
</protein>
<evidence type="ECO:0000313" key="1">
    <source>
        <dbReference type="EMBL" id="QBM91459.1"/>
    </source>
</evidence>
<accession>A0A482EW25</accession>
<dbReference type="AlphaFoldDB" id="A0A482EW25"/>
<proteinExistence type="predicted"/>
<dbReference type="EMBL" id="MK356558">
    <property type="protein sequence ID" value="QBM91459.1"/>
    <property type="molecule type" value="Genomic_DNA"/>
</dbReference>
<keyword evidence="1" id="KW-0614">Plasmid</keyword>
<organism evidence="1">
    <name type="scientific">Salmonella sp</name>
    <dbReference type="NCBI Taxonomy" id="599"/>
    <lineage>
        <taxon>Bacteria</taxon>
        <taxon>Pseudomonadati</taxon>
        <taxon>Pseudomonadota</taxon>
        <taxon>Gammaproteobacteria</taxon>
        <taxon>Enterobacterales</taxon>
        <taxon>Enterobacteriaceae</taxon>
        <taxon>Salmonella</taxon>
    </lineage>
</organism>
<name>A0A482EW25_SALSP</name>
<gene>
    <name evidence="1" type="ORF">NNIBIDOC_00130</name>
</gene>